<evidence type="ECO:0000313" key="3">
    <source>
        <dbReference type="Proteomes" id="UP000664521"/>
    </source>
</evidence>
<feature type="chain" id="PRO_5034203716" description="Cyanovirin-N domain-containing protein" evidence="1">
    <location>
        <begin position="20"/>
        <end position="296"/>
    </location>
</feature>
<evidence type="ECO:0000313" key="2">
    <source>
        <dbReference type="EMBL" id="CAF9925252.1"/>
    </source>
</evidence>
<reference evidence="2" key="1">
    <citation type="submission" date="2021-03" db="EMBL/GenBank/DDBJ databases">
        <authorList>
            <person name="Tagirdzhanova G."/>
        </authorList>
    </citation>
    <scope>NUCLEOTIDE SEQUENCE</scope>
</reference>
<feature type="signal peptide" evidence="1">
    <location>
        <begin position="1"/>
        <end position="19"/>
    </location>
</feature>
<accession>A0A8H3IEN1</accession>
<proteinExistence type="predicted"/>
<keyword evidence="3" id="KW-1185">Reference proteome</keyword>
<organism evidence="2 3">
    <name type="scientific">Heterodermia speciosa</name>
    <dbReference type="NCBI Taxonomy" id="116794"/>
    <lineage>
        <taxon>Eukaryota</taxon>
        <taxon>Fungi</taxon>
        <taxon>Dikarya</taxon>
        <taxon>Ascomycota</taxon>
        <taxon>Pezizomycotina</taxon>
        <taxon>Lecanoromycetes</taxon>
        <taxon>OSLEUM clade</taxon>
        <taxon>Lecanoromycetidae</taxon>
        <taxon>Caliciales</taxon>
        <taxon>Physciaceae</taxon>
        <taxon>Heterodermia</taxon>
    </lineage>
</organism>
<evidence type="ECO:0008006" key="4">
    <source>
        <dbReference type="Google" id="ProtNLM"/>
    </source>
</evidence>
<comment type="caution">
    <text evidence="2">The sequence shown here is derived from an EMBL/GenBank/DDBJ whole genome shotgun (WGS) entry which is preliminary data.</text>
</comment>
<gene>
    <name evidence="2" type="ORF">HETSPECPRED_005787</name>
</gene>
<sequence length="296" mass="32422">MLSSTALLCAAILLKSIYALPRDPGSTTFTGGVEPSTNTLSSRDTPPAAFEFYDSCPTDSPNAKSKGIAVQKYIPKTCQELDAKGDIMMIDWTAAGVDAFAIFADRLCMNCTGGIPREGMNTTSCFDVSDSDRQKVRSVRSLFRPPEKKREILPSTSTLSMRDTIYQAPGGPSANCGSAGGCVTSLPPPLPEAVNSYDRCPYEANGNLLEAEKTGGNVTGYIVGTCQAIDLPGPIMSVNFRDNKFDRMVIYHDQHCTDRITGYDRNTVIWKDYMCIDFRNFQKVLSFKGVIMQKHR</sequence>
<keyword evidence="1" id="KW-0732">Signal</keyword>
<evidence type="ECO:0000256" key="1">
    <source>
        <dbReference type="SAM" id="SignalP"/>
    </source>
</evidence>
<dbReference type="AlphaFoldDB" id="A0A8H3IEN1"/>
<dbReference type="Proteomes" id="UP000664521">
    <property type="component" value="Unassembled WGS sequence"/>
</dbReference>
<name>A0A8H3IEN1_9LECA</name>
<protein>
    <recommendedName>
        <fullName evidence="4">Cyanovirin-N domain-containing protein</fullName>
    </recommendedName>
</protein>
<dbReference type="EMBL" id="CAJPDS010000038">
    <property type="protein sequence ID" value="CAF9925252.1"/>
    <property type="molecule type" value="Genomic_DNA"/>
</dbReference>